<keyword evidence="8" id="KW-0811">Translocation</keyword>
<sequence length="376" mass="40715">MARPLISLRLVLNALPRHPSRSTSSLGRGISTHKISLYPSYSFTRSYATHKSATDASSSSHGNSDATADLLRNAGAARKATEGQDSVGPFPLGVGASGRRKTWRSWKELGVGGKLVRTTQQTGNLAVILVGGTLFVILTLSLTTELFAKNSPSVLYFKAVDMIRDSDALNPHLLPPLKFTHSPHSSAPVRGSAPIPHTFVKHPTSGRDHMLLTFWVHGRGKDEPEQLGWLKSTYRQVEGYGRQGLIYVGLIQPHPENEGEGLMESTNSGTVQSFGREEEQPGMLNRWFGGFTSSLRTQSSGSGAGRRKDNTRGLPPPGTYTIGECRAEYVKNASGQFTLLSLSVDIPSSKVSYPSRAVIYTSPEASTEGLLGKRIR</sequence>
<dbReference type="STRING" id="1296121.A0A1A6A9Z1"/>
<dbReference type="KEGG" id="kdj:28966590"/>
<evidence type="ECO:0000256" key="9">
    <source>
        <dbReference type="SAM" id="MobiDB-lite"/>
    </source>
</evidence>
<dbReference type="GeneID" id="28966590"/>
<keyword evidence="8" id="KW-0999">Mitochondrion inner membrane</keyword>
<keyword evidence="8" id="KW-0653">Protein transport</keyword>
<evidence type="ECO:0000313" key="12">
    <source>
        <dbReference type="Proteomes" id="UP000078595"/>
    </source>
</evidence>
<comment type="similarity">
    <text evidence="2 8">Belongs to the TIM21 family.</text>
</comment>
<dbReference type="OrthoDB" id="436405at2759"/>
<feature type="region of interest" description="Disordered" evidence="9">
    <location>
        <begin position="296"/>
        <end position="319"/>
    </location>
</feature>
<dbReference type="EMBL" id="CP144532">
    <property type="protein sequence ID" value="WWC60303.1"/>
    <property type="molecule type" value="Genomic_DNA"/>
</dbReference>
<evidence type="ECO:0000256" key="5">
    <source>
        <dbReference type="ARBA" id="ARBA00022989"/>
    </source>
</evidence>
<keyword evidence="5 8" id="KW-1133">Transmembrane helix</keyword>
<evidence type="ECO:0000256" key="8">
    <source>
        <dbReference type="RuleBase" id="RU367142"/>
    </source>
</evidence>
<evidence type="ECO:0000256" key="3">
    <source>
        <dbReference type="ARBA" id="ARBA00022692"/>
    </source>
</evidence>
<dbReference type="PANTHER" id="PTHR13032:SF6">
    <property type="entry name" value="MITOCHONDRIAL IMPORT INNER MEMBRANE TRANSLOCASE SUBUNIT TIM21"/>
    <property type="match status" value="1"/>
</dbReference>
<comment type="function">
    <text evidence="8">Essential component of the TIM23 complex, a complex that mediates the translocation of transit peptide-containing proteins across the mitochondrial inner membrane.</text>
</comment>
<keyword evidence="12" id="KW-1185">Reference proteome</keyword>
<evidence type="ECO:0000256" key="1">
    <source>
        <dbReference type="ARBA" id="ARBA00004304"/>
    </source>
</evidence>
<evidence type="ECO:0000256" key="7">
    <source>
        <dbReference type="ARBA" id="ARBA00023136"/>
    </source>
</evidence>
<dbReference type="GO" id="GO:0030150">
    <property type="term" value="P:protein import into mitochondrial matrix"/>
    <property type="evidence" value="ECO:0007669"/>
    <property type="project" value="UniProtKB-UniRule"/>
</dbReference>
<keyword evidence="3 8" id="KW-0812">Transmembrane</keyword>
<keyword evidence="8" id="KW-0813">Transport</keyword>
<keyword evidence="4" id="KW-0809">Transit peptide</keyword>
<keyword evidence="6 8" id="KW-0496">Mitochondrion</keyword>
<evidence type="ECO:0000256" key="2">
    <source>
        <dbReference type="ARBA" id="ARBA00010867"/>
    </source>
</evidence>
<accession>A0A1A6A9Z1</accession>
<feature type="transmembrane region" description="Helical" evidence="8">
    <location>
        <begin position="124"/>
        <end position="143"/>
    </location>
</feature>
<reference evidence="11" key="2">
    <citation type="submission" date="2013-07" db="EMBL/GenBank/DDBJ databases">
        <authorList>
            <consortium name="The Broad Institute Genome Sequencing Platform"/>
            <person name="Cuomo C."/>
            <person name="Litvintseva A."/>
            <person name="Chen Y."/>
            <person name="Heitman J."/>
            <person name="Sun S."/>
            <person name="Springer D."/>
            <person name="Dromer F."/>
            <person name="Young S.K."/>
            <person name="Zeng Q."/>
            <person name="Gargeya S."/>
            <person name="Fitzgerald M."/>
            <person name="Abouelleil A."/>
            <person name="Alvarado L."/>
            <person name="Berlin A.M."/>
            <person name="Chapman S.B."/>
            <person name="Dewar J."/>
            <person name="Goldberg J."/>
            <person name="Griggs A."/>
            <person name="Gujja S."/>
            <person name="Hansen M."/>
            <person name="Howarth C."/>
            <person name="Imamovic A."/>
            <person name="Larimer J."/>
            <person name="McCowan C."/>
            <person name="Murphy C."/>
            <person name="Pearson M."/>
            <person name="Priest M."/>
            <person name="Roberts A."/>
            <person name="Saif S."/>
            <person name="Shea T."/>
            <person name="Sykes S."/>
            <person name="Wortman J."/>
            <person name="Nusbaum C."/>
            <person name="Birren B."/>
        </authorList>
    </citation>
    <scope>NUCLEOTIDE SEQUENCE</scope>
    <source>
        <strain evidence="11">CBS 10117</strain>
    </source>
</reference>
<dbReference type="VEuPathDB" id="FungiDB:I303_02891"/>
<dbReference type="GO" id="GO:0005744">
    <property type="term" value="C:TIM23 mitochondrial import inner membrane translocase complex"/>
    <property type="evidence" value="ECO:0007669"/>
    <property type="project" value="UniProtKB-UniRule"/>
</dbReference>
<reference evidence="10" key="1">
    <citation type="submission" date="2013-07" db="EMBL/GenBank/DDBJ databases">
        <title>The Genome Sequence of Cryptococcus dejecticola CBS10117.</title>
        <authorList>
            <consortium name="The Broad Institute Genome Sequencing Platform"/>
            <person name="Cuomo C."/>
            <person name="Litvintseva A."/>
            <person name="Chen Y."/>
            <person name="Heitman J."/>
            <person name="Sun S."/>
            <person name="Springer D."/>
            <person name="Dromer F."/>
            <person name="Young S.K."/>
            <person name="Zeng Q."/>
            <person name="Gargeya S."/>
            <person name="Fitzgerald M."/>
            <person name="Abouelleil A."/>
            <person name="Alvarado L."/>
            <person name="Berlin A.M."/>
            <person name="Chapman S.B."/>
            <person name="Dewar J."/>
            <person name="Goldberg J."/>
            <person name="Griggs A."/>
            <person name="Gujja S."/>
            <person name="Hansen M."/>
            <person name="Howarth C."/>
            <person name="Imamovic A."/>
            <person name="Larimer J."/>
            <person name="McCowan C."/>
            <person name="Murphy C."/>
            <person name="Pearson M."/>
            <person name="Priest M."/>
            <person name="Roberts A."/>
            <person name="Saif S."/>
            <person name="Shea T."/>
            <person name="Sykes S."/>
            <person name="Wortman J."/>
            <person name="Nusbaum C."/>
            <person name="Birren B."/>
        </authorList>
    </citation>
    <scope>NUCLEOTIDE SEQUENCE [LARGE SCALE GENOMIC DNA]</scope>
    <source>
        <strain evidence="10">CBS 10117</strain>
    </source>
</reference>
<evidence type="ECO:0000256" key="4">
    <source>
        <dbReference type="ARBA" id="ARBA00022946"/>
    </source>
</evidence>
<keyword evidence="7 8" id="KW-0472">Membrane</keyword>
<dbReference type="InterPro" id="IPR013261">
    <property type="entry name" value="Tim21"/>
</dbReference>
<dbReference type="PANTHER" id="PTHR13032">
    <property type="entry name" value="MITOCHONDRIAL IMPORT INNER MEMBRANE TRANSLOCASE SUBUNIT TIM21"/>
    <property type="match status" value="1"/>
</dbReference>
<proteinExistence type="inferred from homology"/>
<evidence type="ECO:0000313" key="10">
    <source>
        <dbReference type="EMBL" id="OBR86871.1"/>
    </source>
</evidence>
<comment type="subcellular location">
    <subcellularLocation>
        <location evidence="8">Mitochondrion inner membrane</location>
        <topology evidence="8">Single-pass membrane protein</topology>
    </subcellularLocation>
    <subcellularLocation>
        <location evidence="1">Mitochondrion membrane</location>
        <topology evidence="1">Single-pass membrane protein</topology>
    </subcellularLocation>
</comment>
<evidence type="ECO:0000256" key="6">
    <source>
        <dbReference type="ARBA" id="ARBA00023128"/>
    </source>
</evidence>
<name>A0A1A6A9Z1_9TREE</name>
<dbReference type="RefSeq" id="XP_018264713.1">
    <property type="nucleotide sequence ID" value="XM_018406219.1"/>
</dbReference>
<reference evidence="11" key="3">
    <citation type="submission" date="2024-02" db="EMBL/GenBank/DDBJ databases">
        <title>Comparative genomics of Cryptococcus and Kwoniella reveals pathogenesis evolution and contrasting modes of karyotype evolution via chromosome fusion or intercentromeric recombination.</title>
        <authorList>
            <person name="Coelho M.A."/>
            <person name="David-Palma M."/>
            <person name="Shea T."/>
            <person name="Bowers K."/>
            <person name="McGinley-Smith S."/>
            <person name="Mohammad A.W."/>
            <person name="Gnirke A."/>
            <person name="Yurkov A.M."/>
            <person name="Nowrousian M."/>
            <person name="Sun S."/>
            <person name="Cuomo C.A."/>
            <person name="Heitman J."/>
        </authorList>
    </citation>
    <scope>NUCLEOTIDE SEQUENCE</scope>
    <source>
        <strain evidence="11">CBS 10117</strain>
    </source>
</reference>
<dbReference type="Proteomes" id="UP000078595">
    <property type="component" value="Chromosome 3"/>
</dbReference>
<comment type="subunit">
    <text evidence="8">Component of the TIM23 complex.</text>
</comment>
<protein>
    <recommendedName>
        <fullName evidence="8">Mitochondrial import inner membrane translocase subunit Tim21</fullName>
    </recommendedName>
</protein>
<evidence type="ECO:0000313" key="11">
    <source>
        <dbReference type="EMBL" id="WWC60303.1"/>
    </source>
</evidence>
<organism evidence="10">
    <name type="scientific">Kwoniella dejecticola CBS 10117</name>
    <dbReference type="NCBI Taxonomy" id="1296121"/>
    <lineage>
        <taxon>Eukaryota</taxon>
        <taxon>Fungi</taxon>
        <taxon>Dikarya</taxon>
        <taxon>Basidiomycota</taxon>
        <taxon>Agaricomycotina</taxon>
        <taxon>Tremellomycetes</taxon>
        <taxon>Tremellales</taxon>
        <taxon>Cryptococcaceae</taxon>
        <taxon>Kwoniella</taxon>
    </lineage>
</organism>
<dbReference type="Pfam" id="PF08294">
    <property type="entry name" value="TIM21"/>
    <property type="match status" value="1"/>
</dbReference>
<gene>
    <name evidence="10" type="ORF">I303_02891</name>
    <name evidence="11" type="ORF">I303_102872</name>
</gene>
<dbReference type="EMBL" id="KI894029">
    <property type="protein sequence ID" value="OBR86871.1"/>
    <property type="molecule type" value="Genomic_DNA"/>
</dbReference>
<dbReference type="AlphaFoldDB" id="A0A1A6A9Z1"/>